<evidence type="ECO:0000259" key="6">
    <source>
        <dbReference type="PROSITE" id="PS50995"/>
    </source>
</evidence>
<evidence type="ECO:0000256" key="1">
    <source>
        <dbReference type="ARBA" id="ARBA00004496"/>
    </source>
</evidence>
<dbReference type="InterPro" id="IPR036388">
    <property type="entry name" value="WH-like_DNA-bd_sf"/>
</dbReference>
<evidence type="ECO:0000313" key="7">
    <source>
        <dbReference type="EMBL" id="SON50150.1"/>
    </source>
</evidence>
<keyword evidence="3" id="KW-0805">Transcription regulation</keyword>
<dbReference type="PROSITE" id="PS50995">
    <property type="entry name" value="HTH_MARR_2"/>
    <property type="match status" value="1"/>
</dbReference>
<evidence type="ECO:0000256" key="3">
    <source>
        <dbReference type="ARBA" id="ARBA00023015"/>
    </source>
</evidence>
<dbReference type="KEGG" id="vta:A2171"/>
<dbReference type="EMBL" id="LT960611">
    <property type="protein sequence ID" value="SON50150.1"/>
    <property type="molecule type" value="Genomic_DNA"/>
</dbReference>
<dbReference type="AlphaFoldDB" id="A0A2N8ZE40"/>
<organism evidence="7 8">
    <name type="scientific">Vibrio tapetis subsp. tapetis</name>
    <dbReference type="NCBI Taxonomy" id="1671868"/>
    <lineage>
        <taxon>Bacteria</taxon>
        <taxon>Pseudomonadati</taxon>
        <taxon>Pseudomonadota</taxon>
        <taxon>Gammaproteobacteria</taxon>
        <taxon>Vibrionales</taxon>
        <taxon>Vibrionaceae</taxon>
        <taxon>Vibrio</taxon>
    </lineage>
</organism>
<dbReference type="GO" id="GO:0003700">
    <property type="term" value="F:DNA-binding transcription factor activity"/>
    <property type="evidence" value="ECO:0007669"/>
    <property type="project" value="InterPro"/>
</dbReference>
<keyword evidence="5" id="KW-0804">Transcription</keyword>
<keyword evidence="8" id="KW-1185">Reference proteome</keyword>
<gene>
    <name evidence="7" type="primary">ohrR</name>
    <name evidence="7" type="ORF">VTAP4600_A2171</name>
</gene>
<dbReference type="PRINTS" id="PR00598">
    <property type="entry name" value="HTHMARR"/>
</dbReference>
<dbReference type="InterPro" id="IPR055166">
    <property type="entry name" value="Transc_reg_Sar_Rot_HTH"/>
</dbReference>
<evidence type="ECO:0000256" key="5">
    <source>
        <dbReference type="ARBA" id="ARBA00023163"/>
    </source>
</evidence>
<dbReference type="SUPFAM" id="SSF46785">
    <property type="entry name" value="Winged helix' DNA-binding domain"/>
    <property type="match status" value="1"/>
</dbReference>
<feature type="domain" description="HTH marR-type" evidence="6">
    <location>
        <begin position="13"/>
        <end position="147"/>
    </location>
</feature>
<dbReference type="OrthoDB" id="9806864at2"/>
<dbReference type="FunFam" id="1.10.10.10:FF:000163">
    <property type="entry name" value="MarR family transcriptional regulator"/>
    <property type="match status" value="1"/>
</dbReference>
<dbReference type="InterPro" id="IPR039422">
    <property type="entry name" value="MarR/SlyA-like"/>
</dbReference>
<proteinExistence type="predicted"/>
<dbReference type="PANTHER" id="PTHR33164">
    <property type="entry name" value="TRANSCRIPTIONAL REGULATOR, MARR FAMILY"/>
    <property type="match status" value="1"/>
</dbReference>
<name>A0A2N8ZE40_9VIBR</name>
<dbReference type="GO" id="GO:0003677">
    <property type="term" value="F:DNA binding"/>
    <property type="evidence" value="ECO:0007669"/>
    <property type="project" value="UniProtKB-KW"/>
</dbReference>
<dbReference type="Proteomes" id="UP000235828">
    <property type="component" value="Chromosome A"/>
</dbReference>
<sequence length="147" mass="16970">MKDSSKDAHLLLDNQVCFSLYSASNAMSRAYQPILKALDLTYLQYIVMMILWEEKSMNVKELGQKTRLDSGTLTPLLKRLEVKGFVTRTRSQEDERIRIIALTEQGLLLREQAQDIPSNMLCMSKMDIEQLKQLKQDCDQLLNNLTN</sequence>
<dbReference type="PANTHER" id="PTHR33164:SF5">
    <property type="entry name" value="ORGANIC HYDROPEROXIDE RESISTANCE TRANSCRIPTIONAL REGULATOR"/>
    <property type="match status" value="1"/>
</dbReference>
<keyword evidence="2" id="KW-0963">Cytoplasm</keyword>
<evidence type="ECO:0000256" key="2">
    <source>
        <dbReference type="ARBA" id="ARBA00022490"/>
    </source>
</evidence>
<dbReference type="InterPro" id="IPR036390">
    <property type="entry name" value="WH_DNA-bd_sf"/>
</dbReference>
<dbReference type="Gene3D" id="1.10.10.10">
    <property type="entry name" value="Winged helix-like DNA-binding domain superfamily/Winged helix DNA-binding domain"/>
    <property type="match status" value="1"/>
</dbReference>
<protein>
    <submittedName>
        <fullName evidence="7">Organic hydroperoxide resistance transcriptional regulator</fullName>
    </submittedName>
</protein>
<dbReference type="SMART" id="SM00347">
    <property type="entry name" value="HTH_MARR"/>
    <property type="match status" value="1"/>
</dbReference>
<dbReference type="Pfam" id="PF22381">
    <property type="entry name" value="Staph_reg_Sar_Rot"/>
    <property type="match status" value="1"/>
</dbReference>
<reference evidence="7 8" key="1">
    <citation type="submission" date="2017-10" db="EMBL/GenBank/DDBJ databases">
        <authorList>
            <person name="Banno H."/>
            <person name="Chua N.-H."/>
        </authorList>
    </citation>
    <scope>NUCLEOTIDE SEQUENCE [LARGE SCALE GENOMIC DNA]</scope>
    <source>
        <strain evidence="7">Vibrio tapetis CECT4600</strain>
    </source>
</reference>
<evidence type="ECO:0000313" key="8">
    <source>
        <dbReference type="Proteomes" id="UP000235828"/>
    </source>
</evidence>
<comment type="subcellular location">
    <subcellularLocation>
        <location evidence="1">Cytoplasm</location>
    </subcellularLocation>
</comment>
<dbReference type="InterPro" id="IPR000835">
    <property type="entry name" value="HTH_MarR-typ"/>
</dbReference>
<dbReference type="GO" id="GO:0006950">
    <property type="term" value="P:response to stress"/>
    <property type="evidence" value="ECO:0007669"/>
    <property type="project" value="TreeGrafter"/>
</dbReference>
<evidence type="ECO:0000256" key="4">
    <source>
        <dbReference type="ARBA" id="ARBA00023125"/>
    </source>
</evidence>
<dbReference type="RefSeq" id="WP_102522686.1">
    <property type="nucleotide sequence ID" value="NZ_LT960611.1"/>
</dbReference>
<accession>A0A2N8ZE40</accession>
<keyword evidence="4" id="KW-0238">DNA-binding</keyword>
<dbReference type="GO" id="GO:0005737">
    <property type="term" value="C:cytoplasm"/>
    <property type="evidence" value="ECO:0007669"/>
    <property type="project" value="UniProtKB-SubCell"/>
</dbReference>